<dbReference type="SMR" id="A0A0R1E7Y5"/>
<dbReference type="GO" id="GO:0005737">
    <property type="term" value="C:cytoplasm"/>
    <property type="evidence" value="ECO:0007669"/>
    <property type="project" value="TreeGrafter"/>
</dbReference>
<dbReference type="OrthoDB" id="7878317at2759"/>
<dbReference type="AlphaFoldDB" id="A0A0R1E7Y5"/>
<dbReference type="Proteomes" id="UP000002282">
    <property type="component" value="Unassembled WGS sequence"/>
</dbReference>
<name>A0A0R1E7Y5_DROYA</name>
<dbReference type="Pfam" id="PF23055">
    <property type="entry name" value="DUF7041"/>
    <property type="match status" value="1"/>
</dbReference>
<reference evidence="2 3" key="1">
    <citation type="journal article" date="2007" name="Nature">
        <title>Evolution of genes and genomes on the Drosophila phylogeny.</title>
        <authorList>
            <consortium name="Drosophila 12 Genomes Consortium"/>
            <person name="Clark A.G."/>
            <person name="Eisen M.B."/>
            <person name="Smith D.R."/>
            <person name="Bergman C.M."/>
            <person name="Oliver B."/>
            <person name="Markow T.A."/>
            <person name="Kaufman T.C."/>
            <person name="Kellis M."/>
            <person name="Gelbart W."/>
            <person name="Iyer V.N."/>
            <person name="Pollard D.A."/>
            <person name="Sackton T.B."/>
            <person name="Larracuente A.M."/>
            <person name="Singh N.D."/>
            <person name="Abad J.P."/>
            <person name="Abt D.N."/>
            <person name="Adryan B."/>
            <person name="Aguade M."/>
            <person name="Akashi H."/>
            <person name="Anderson W.W."/>
            <person name="Aquadro C.F."/>
            <person name="Ardell D.H."/>
            <person name="Arguello R."/>
            <person name="Artieri C.G."/>
            <person name="Barbash D.A."/>
            <person name="Barker D."/>
            <person name="Barsanti P."/>
            <person name="Batterham P."/>
            <person name="Batzoglou S."/>
            <person name="Begun D."/>
            <person name="Bhutkar A."/>
            <person name="Blanco E."/>
            <person name="Bosak S.A."/>
            <person name="Bradley R.K."/>
            <person name="Brand A.D."/>
            <person name="Brent M.R."/>
            <person name="Brooks A.N."/>
            <person name="Brown R.H."/>
            <person name="Butlin R.K."/>
            <person name="Caggese C."/>
            <person name="Calvi B.R."/>
            <person name="Bernardo de Carvalho A."/>
            <person name="Caspi A."/>
            <person name="Castrezana S."/>
            <person name="Celniker S.E."/>
            <person name="Chang J.L."/>
            <person name="Chapple C."/>
            <person name="Chatterji S."/>
            <person name="Chinwalla A."/>
            <person name="Civetta A."/>
            <person name="Clifton S.W."/>
            <person name="Comeron J.M."/>
            <person name="Costello J.C."/>
            <person name="Coyne J.A."/>
            <person name="Daub J."/>
            <person name="David R.G."/>
            <person name="Delcher A.L."/>
            <person name="Delehaunty K."/>
            <person name="Do C.B."/>
            <person name="Ebling H."/>
            <person name="Edwards K."/>
            <person name="Eickbush T."/>
            <person name="Evans J.D."/>
            <person name="Filipski A."/>
            <person name="Findeiss S."/>
            <person name="Freyhult E."/>
            <person name="Fulton L."/>
            <person name="Fulton R."/>
            <person name="Garcia A.C."/>
            <person name="Gardiner A."/>
            <person name="Garfield D.A."/>
            <person name="Garvin B.E."/>
            <person name="Gibson G."/>
            <person name="Gilbert D."/>
            <person name="Gnerre S."/>
            <person name="Godfrey J."/>
            <person name="Good R."/>
            <person name="Gotea V."/>
            <person name="Gravely B."/>
            <person name="Greenberg A.J."/>
            <person name="Griffiths-Jones S."/>
            <person name="Gross S."/>
            <person name="Guigo R."/>
            <person name="Gustafson E.A."/>
            <person name="Haerty W."/>
            <person name="Hahn M.W."/>
            <person name="Halligan D.L."/>
            <person name="Halpern A.L."/>
            <person name="Halter G.M."/>
            <person name="Han M.V."/>
            <person name="Heger A."/>
            <person name="Hillier L."/>
            <person name="Hinrichs A.S."/>
            <person name="Holmes I."/>
            <person name="Hoskins R.A."/>
            <person name="Hubisz M.J."/>
            <person name="Hultmark D."/>
            <person name="Huntley M.A."/>
            <person name="Jaffe D.B."/>
            <person name="Jagadeeshan S."/>
            <person name="Jeck W.R."/>
            <person name="Johnson J."/>
            <person name="Jones C.D."/>
            <person name="Jordan W.C."/>
            <person name="Karpen G.H."/>
            <person name="Kataoka E."/>
            <person name="Keightley P.D."/>
            <person name="Kheradpour P."/>
            <person name="Kirkness E.F."/>
            <person name="Koerich L.B."/>
            <person name="Kristiansen K."/>
            <person name="Kudrna D."/>
            <person name="Kulathinal R.J."/>
            <person name="Kumar S."/>
            <person name="Kwok R."/>
            <person name="Lander E."/>
            <person name="Langley C.H."/>
            <person name="Lapoint R."/>
            <person name="Lazzaro B.P."/>
            <person name="Lee S.J."/>
            <person name="Levesque L."/>
            <person name="Li R."/>
            <person name="Lin C.F."/>
            <person name="Lin M.F."/>
            <person name="Lindblad-Toh K."/>
            <person name="Llopart A."/>
            <person name="Long M."/>
            <person name="Low L."/>
            <person name="Lozovsky E."/>
            <person name="Lu J."/>
            <person name="Luo M."/>
            <person name="Machado C.A."/>
            <person name="Makalowski W."/>
            <person name="Marzo M."/>
            <person name="Matsuda M."/>
            <person name="Matzkin L."/>
            <person name="McAllister B."/>
            <person name="McBride C.S."/>
            <person name="McKernan B."/>
            <person name="McKernan K."/>
            <person name="Mendez-Lago M."/>
            <person name="Minx P."/>
            <person name="Mollenhauer M.U."/>
            <person name="Montooth K."/>
            <person name="Mount S.M."/>
            <person name="Mu X."/>
            <person name="Myers E."/>
            <person name="Negre B."/>
            <person name="Newfeld S."/>
            <person name="Nielsen R."/>
            <person name="Noor M.A."/>
            <person name="O'Grady P."/>
            <person name="Pachter L."/>
            <person name="Papaceit M."/>
            <person name="Parisi M.J."/>
            <person name="Parisi M."/>
            <person name="Parts L."/>
            <person name="Pedersen J.S."/>
            <person name="Pesole G."/>
            <person name="Phillippy A.M."/>
            <person name="Ponting C.P."/>
            <person name="Pop M."/>
            <person name="Porcelli D."/>
            <person name="Powell J.R."/>
            <person name="Prohaska S."/>
            <person name="Pruitt K."/>
            <person name="Puig M."/>
            <person name="Quesneville H."/>
            <person name="Ram K.R."/>
            <person name="Rand D."/>
            <person name="Rasmussen M.D."/>
            <person name="Reed L.K."/>
            <person name="Reenan R."/>
            <person name="Reily A."/>
            <person name="Remington K.A."/>
            <person name="Rieger T.T."/>
            <person name="Ritchie M.G."/>
            <person name="Robin C."/>
            <person name="Rogers Y.H."/>
            <person name="Rohde C."/>
            <person name="Rozas J."/>
            <person name="Rubenfield M.J."/>
            <person name="Ruiz A."/>
            <person name="Russo S."/>
            <person name="Salzberg S.L."/>
            <person name="Sanchez-Gracia A."/>
            <person name="Saranga D.J."/>
            <person name="Sato H."/>
            <person name="Schaeffer S.W."/>
            <person name="Schatz M.C."/>
            <person name="Schlenke T."/>
            <person name="Schwartz R."/>
            <person name="Segarra C."/>
            <person name="Singh R.S."/>
            <person name="Sirot L."/>
            <person name="Sirota M."/>
            <person name="Sisneros N.B."/>
            <person name="Smith C.D."/>
            <person name="Smith T.F."/>
            <person name="Spieth J."/>
            <person name="Stage D.E."/>
            <person name="Stark A."/>
            <person name="Stephan W."/>
            <person name="Strausberg R.L."/>
            <person name="Strempel S."/>
            <person name="Sturgill D."/>
            <person name="Sutton G."/>
            <person name="Sutton G.G."/>
            <person name="Tao W."/>
            <person name="Teichmann S."/>
            <person name="Tobari Y.N."/>
            <person name="Tomimura Y."/>
            <person name="Tsolas J.M."/>
            <person name="Valente V.L."/>
            <person name="Venter E."/>
            <person name="Venter J.C."/>
            <person name="Vicario S."/>
            <person name="Vieira F.G."/>
            <person name="Vilella A.J."/>
            <person name="Villasante A."/>
            <person name="Walenz B."/>
            <person name="Wang J."/>
            <person name="Wasserman M."/>
            <person name="Watts T."/>
            <person name="Wilson D."/>
            <person name="Wilson R.K."/>
            <person name="Wing R.A."/>
            <person name="Wolfner M.F."/>
            <person name="Wong A."/>
            <person name="Wong G.K."/>
            <person name="Wu C.I."/>
            <person name="Wu G."/>
            <person name="Yamamoto D."/>
            <person name="Yang H.P."/>
            <person name="Yang S.P."/>
            <person name="Yorke J.A."/>
            <person name="Yoshida K."/>
            <person name="Zdobnov E."/>
            <person name="Zhang P."/>
            <person name="Zhang Y."/>
            <person name="Zimin A.V."/>
            <person name="Baldwin J."/>
            <person name="Abdouelleil A."/>
            <person name="Abdulkadir J."/>
            <person name="Abebe A."/>
            <person name="Abera B."/>
            <person name="Abreu J."/>
            <person name="Acer S.C."/>
            <person name="Aftuck L."/>
            <person name="Alexander A."/>
            <person name="An P."/>
            <person name="Anderson E."/>
            <person name="Anderson S."/>
            <person name="Arachi H."/>
            <person name="Azer M."/>
            <person name="Bachantsang P."/>
            <person name="Barry A."/>
            <person name="Bayul T."/>
            <person name="Berlin A."/>
            <person name="Bessette D."/>
            <person name="Bloom T."/>
            <person name="Blye J."/>
            <person name="Boguslavskiy L."/>
            <person name="Bonnet C."/>
            <person name="Boukhgalter B."/>
            <person name="Bourzgui I."/>
            <person name="Brown A."/>
            <person name="Cahill P."/>
            <person name="Channer S."/>
            <person name="Cheshatsang Y."/>
            <person name="Chuda L."/>
            <person name="Citroen M."/>
            <person name="Collymore A."/>
            <person name="Cooke P."/>
            <person name="Costello M."/>
            <person name="D'Aco K."/>
            <person name="Daza R."/>
            <person name="De Haan G."/>
            <person name="DeGray S."/>
            <person name="DeMaso C."/>
            <person name="Dhargay N."/>
            <person name="Dooley K."/>
            <person name="Dooley E."/>
            <person name="Doricent M."/>
            <person name="Dorje P."/>
            <person name="Dorjee K."/>
            <person name="Dupes A."/>
            <person name="Elong R."/>
            <person name="Falk J."/>
            <person name="Farina A."/>
            <person name="Faro S."/>
            <person name="Ferguson D."/>
            <person name="Fisher S."/>
            <person name="Foley C.D."/>
            <person name="Franke A."/>
            <person name="Friedrich D."/>
            <person name="Gadbois L."/>
            <person name="Gearin G."/>
            <person name="Gearin C.R."/>
            <person name="Giannoukos G."/>
            <person name="Goode T."/>
            <person name="Graham J."/>
            <person name="Grandbois E."/>
            <person name="Grewal S."/>
            <person name="Gyaltsen K."/>
            <person name="Hafez N."/>
            <person name="Hagos B."/>
            <person name="Hall J."/>
            <person name="Henson C."/>
            <person name="Hollinger A."/>
            <person name="Honan T."/>
            <person name="Huard M.D."/>
            <person name="Hughes L."/>
            <person name="Hurhula B."/>
            <person name="Husby M.E."/>
            <person name="Kamat A."/>
            <person name="Kanga B."/>
            <person name="Kashin S."/>
            <person name="Khazanovich D."/>
            <person name="Kisner P."/>
            <person name="Lance K."/>
            <person name="Lara M."/>
            <person name="Lee W."/>
            <person name="Lennon N."/>
            <person name="Letendre F."/>
            <person name="LeVine R."/>
            <person name="Lipovsky A."/>
            <person name="Liu X."/>
            <person name="Liu J."/>
            <person name="Liu S."/>
            <person name="Lokyitsang T."/>
            <person name="Lokyitsang Y."/>
            <person name="Lubonja R."/>
            <person name="Lui A."/>
            <person name="MacDonald P."/>
            <person name="Magnisalis V."/>
            <person name="Maru K."/>
            <person name="Matthews C."/>
            <person name="McCusker W."/>
            <person name="McDonough S."/>
            <person name="Mehta T."/>
            <person name="Meldrim J."/>
            <person name="Meneus L."/>
            <person name="Mihai O."/>
            <person name="Mihalev A."/>
            <person name="Mihova T."/>
            <person name="Mittelman R."/>
            <person name="Mlenga V."/>
            <person name="Montmayeur A."/>
            <person name="Mulrain L."/>
            <person name="Navidi A."/>
            <person name="Naylor J."/>
            <person name="Negash T."/>
            <person name="Nguyen T."/>
            <person name="Nguyen N."/>
            <person name="Nicol R."/>
            <person name="Norbu C."/>
            <person name="Norbu N."/>
            <person name="Novod N."/>
            <person name="O'Neill B."/>
            <person name="Osman S."/>
            <person name="Markiewicz E."/>
            <person name="Oyono O.L."/>
            <person name="Patti C."/>
            <person name="Phunkhang P."/>
            <person name="Pierre F."/>
            <person name="Priest M."/>
            <person name="Raghuraman S."/>
            <person name="Rege F."/>
            <person name="Reyes R."/>
            <person name="Rise C."/>
            <person name="Rogov P."/>
            <person name="Ross K."/>
            <person name="Ryan E."/>
            <person name="Settipalli S."/>
            <person name="Shea T."/>
            <person name="Sherpa N."/>
            <person name="Shi L."/>
            <person name="Shih D."/>
            <person name="Sparrow T."/>
            <person name="Spaulding J."/>
            <person name="Stalker J."/>
            <person name="Stange-Thomann N."/>
            <person name="Stavropoulos S."/>
            <person name="Stone C."/>
            <person name="Strader C."/>
            <person name="Tesfaye S."/>
            <person name="Thomson T."/>
            <person name="Thoulutsang Y."/>
            <person name="Thoulutsang D."/>
            <person name="Topham K."/>
            <person name="Topping I."/>
            <person name="Tsamla T."/>
            <person name="Vassiliev H."/>
            <person name="Vo A."/>
            <person name="Wangchuk T."/>
            <person name="Wangdi T."/>
            <person name="Weiand M."/>
            <person name="Wilkinson J."/>
            <person name="Wilson A."/>
            <person name="Yadav S."/>
            <person name="Young G."/>
            <person name="Yu Q."/>
            <person name="Zembek L."/>
            <person name="Zhong D."/>
            <person name="Zimmer A."/>
            <person name="Zwirko Z."/>
            <person name="Jaffe D.B."/>
            <person name="Alvarez P."/>
            <person name="Brockman W."/>
            <person name="Butler J."/>
            <person name="Chin C."/>
            <person name="Gnerre S."/>
            <person name="Grabherr M."/>
            <person name="Kleber M."/>
            <person name="Mauceli E."/>
            <person name="MacCallum I."/>
        </authorList>
    </citation>
    <scope>NUCLEOTIDE SEQUENCE [LARGE SCALE GENOMIC DNA]</scope>
    <source>
        <strain evidence="3">Tai18E2 / Tucson 14021-0261.01</strain>
    </source>
</reference>
<dbReference type="eggNOG" id="ENOG502QRZU">
    <property type="taxonomic scope" value="Eukaryota"/>
</dbReference>
<accession>A0A0R1E7Y5</accession>
<gene>
    <name evidence="2" type="primary">Dyak\GE11326</name>
    <name evidence="2" type="synonym">dyak_GLEANR_11577</name>
    <name evidence="2" type="synonym">GE11326</name>
    <name evidence="2" type="ORF">Dyak_GE11326</name>
</gene>
<dbReference type="InterPro" id="IPR055469">
    <property type="entry name" value="DUF7041"/>
</dbReference>
<keyword evidence="3" id="KW-1185">Reference proteome</keyword>
<feature type="domain" description="T-SNARE coiled-coil homology" evidence="1">
    <location>
        <begin position="386"/>
        <end position="440"/>
    </location>
</feature>
<dbReference type="PROSITE" id="PS50192">
    <property type="entry name" value="T_SNARE"/>
    <property type="match status" value="1"/>
</dbReference>
<dbReference type="InterPro" id="IPR000727">
    <property type="entry name" value="T_SNARE_dom"/>
</dbReference>
<organism evidence="2 3">
    <name type="scientific">Drosophila yakuba</name>
    <name type="common">Fruit fly</name>
    <dbReference type="NCBI Taxonomy" id="7245"/>
    <lineage>
        <taxon>Eukaryota</taxon>
        <taxon>Metazoa</taxon>
        <taxon>Ecdysozoa</taxon>
        <taxon>Arthropoda</taxon>
        <taxon>Hexapoda</taxon>
        <taxon>Insecta</taxon>
        <taxon>Pterygota</taxon>
        <taxon>Neoptera</taxon>
        <taxon>Endopterygota</taxon>
        <taxon>Diptera</taxon>
        <taxon>Brachycera</taxon>
        <taxon>Muscomorpha</taxon>
        <taxon>Ephydroidea</taxon>
        <taxon>Drosophilidae</taxon>
        <taxon>Drosophila</taxon>
        <taxon>Sophophora</taxon>
    </lineage>
</organism>
<evidence type="ECO:0000259" key="1">
    <source>
        <dbReference type="PROSITE" id="PS50192"/>
    </source>
</evidence>
<dbReference type="InterPro" id="IPR037386">
    <property type="entry name" value="CCDC40"/>
</dbReference>
<dbReference type="KEGG" id="dya:Dyak_GE11326"/>
<reference evidence="2 3" key="2">
    <citation type="journal article" date="2007" name="PLoS Biol.">
        <title>Principles of genome evolution in the Drosophila melanogaster species group.</title>
        <authorList>
            <person name="Ranz J.M."/>
            <person name="Maurin D."/>
            <person name="Chan Y.S."/>
            <person name="von Grotthuss M."/>
            <person name="Hillier L.W."/>
            <person name="Roote J."/>
            <person name="Ashburner M."/>
            <person name="Bergman C.M."/>
        </authorList>
    </citation>
    <scope>NUCLEOTIDE SEQUENCE [LARGE SCALE GENOMIC DNA]</scope>
    <source>
        <strain evidence="3">Tai18E2 / Tucson 14021-0261.01</strain>
    </source>
</reference>
<proteinExistence type="predicted"/>
<dbReference type="GO" id="GO:0035082">
    <property type="term" value="P:axoneme assembly"/>
    <property type="evidence" value="ECO:0007669"/>
    <property type="project" value="InterPro"/>
</dbReference>
<dbReference type="EMBL" id="CH891590">
    <property type="protein sequence ID" value="KRK05119.1"/>
    <property type="molecule type" value="Genomic_DNA"/>
</dbReference>
<dbReference type="PANTHER" id="PTHR16275:SF8">
    <property type="entry name" value="COILED-COIL DOMAIN-CONTAINING PROTEIN 40"/>
    <property type="match status" value="1"/>
</dbReference>
<evidence type="ECO:0000313" key="3">
    <source>
        <dbReference type="Proteomes" id="UP000002282"/>
    </source>
</evidence>
<sequence>MQTTSCSSSETGISSLQLRKLQLPNFNIYCDVSSSRIRPYIPSPMRRITFDVLHGMAHSGKRATVKLVTERFVWPSLMAVTSPHGRCKKTPEFQRRKRSYRLHHIVDDTDKFDLVTLHLEEDVVLAVEDLVTRPPADNKNAAIKTSLLQKFVELPESKLRRLLQGKELSIIRQKSLKSDQELEISYRKAKELEIFIKKFTSKLELLNDKIYKKRIYHDVEESEFDHEQSEQTQKLKITELKILKLEGKIIELQNEIEFYKDFVIDNHRETLSWETKYKMLEETIKWAKKERSVKGEIGLMKTEIHRMNIRYSQLKRAQESLVLDLEHCVMHREQIFVNASVKEHLQTKFKQRKNASQIQVRLDEVHNRTELISNEITFLSEKQLIDDVNKIERMIYMLRRIQTDLNDIIKEDANIQDRIEEGVLAKHANLEQIIRKQMRAKAYKKLNSLKSQQVILRSELTVQQISQKQSELNYNLTEISKALLFLC</sequence>
<protein>
    <recommendedName>
        <fullName evidence="1">t-SNARE coiled-coil homology domain-containing protein</fullName>
    </recommendedName>
</protein>
<evidence type="ECO:0000313" key="2">
    <source>
        <dbReference type="EMBL" id="KRK05119.1"/>
    </source>
</evidence>
<dbReference type="PANTHER" id="PTHR16275">
    <property type="entry name" value="COILED-COIL DOMAIN-CONTAINING PROTEIN 40"/>
    <property type="match status" value="1"/>
</dbReference>